<organism evidence="3 4">
    <name type="scientific">Actinomycetospora aurantiaca</name>
    <dbReference type="NCBI Taxonomy" id="3129233"/>
    <lineage>
        <taxon>Bacteria</taxon>
        <taxon>Bacillati</taxon>
        <taxon>Actinomycetota</taxon>
        <taxon>Actinomycetes</taxon>
        <taxon>Pseudonocardiales</taxon>
        <taxon>Pseudonocardiaceae</taxon>
        <taxon>Actinomycetospora</taxon>
    </lineage>
</organism>
<comment type="caution">
    <text evidence="3">The sequence shown here is derived from an EMBL/GenBank/DDBJ whole genome shotgun (WGS) entry which is preliminary data.</text>
</comment>
<evidence type="ECO:0000259" key="2">
    <source>
        <dbReference type="Pfam" id="PF00350"/>
    </source>
</evidence>
<sequence>MADTSKALALIDLALQATEAYGRPDLSGRLRATRARIADPDVRVLVVGEFKQGKSALVNALVNADVCPVDDDISTAVTTVVKYTSGQPAVTVVRETAAAGDGESREERTDVPLEDVQRYVSEAGNPGNRENVSYVEVRLPRRVLSTGLVVVDTPGVGGLGSAHGQMTMGALPTADAVLLVSDAAQEYTAPELRFLTQAMSLCPNVACVLTKTDLYPEWRRIAELDRGHLTKAGVAAELLPTSSVLRQVAARTNDAALNEEAGFKALVGYLRDRVSRQAEVLDRRSASQDVLSVVEQMAQKMRTELEAQQDPGQAEALIARLKDAQERAESLKKRSARWQLTLNDGFGDLQSDIEYDLRDRMRSIQKEAEERVDEVDPLDVWDQFADWVHSAVAGAASTNFVWASQRARHLAGQVADHFVAGGQQALPAIERLGPRGLGGQVNPMIRPDMERYRLGQKLFTGIRGGYGGMLMAGMATSLAGLAMINPISGGVALLLGAKGVKEEKTRLLAKRRADAKSSVRKHIDDVSFQVGKDSRDMLRMVQRTLRDHFQDLAQELTTSMSESVKSAQEAVRTVTTDREKRVKDLQAELERLAAVEKQAHDLVAADPKR</sequence>
<protein>
    <submittedName>
        <fullName evidence="3">Dynamin family protein</fullName>
    </submittedName>
</protein>
<dbReference type="EMBL" id="JBBEGN010000008">
    <property type="protein sequence ID" value="MEJ2869441.1"/>
    <property type="molecule type" value="Genomic_DNA"/>
</dbReference>
<proteinExistence type="predicted"/>
<reference evidence="3 4" key="1">
    <citation type="submission" date="2024-03" db="EMBL/GenBank/DDBJ databases">
        <title>Actinomycetospora sp. OC33-EN08, a novel actinomycete isolated from wild orchid (Aerides multiflora).</title>
        <authorList>
            <person name="Suriyachadkun C."/>
        </authorList>
    </citation>
    <scope>NUCLEOTIDE SEQUENCE [LARGE SCALE GENOMIC DNA]</scope>
    <source>
        <strain evidence="3 4">OC33-EN08</strain>
    </source>
</reference>
<dbReference type="Pfam" id="PF00350">
    <property type="entry name" value="Dynamin_N"/>
    <property type="match status" value="1"/>
</dbReference>
<dbReference type="PANTHER" id="PTHR43681:SF1">
    <property type="entry name" value="SARCALUMENIN"/>
    <property type="match status" value="1"/>
</dbReference>
<dbReference type="Gene3D" id="3.40.50.300">
    <property type="entry name" value="P-loop containing nucleotide triphosphate hydrolases"/>
    <property type="match status" value="1"/>
</dbReference>
<dbReference type="RefSeq" id="WP_337696020.1">
    <property type="nucleotide sequence ID" value="NZ_JBBEGN010000008.1"/>
</dbReference>
<accession>A0ABU8MQB5</accession>
<dbReference type="SUPFAM" id="SSF52540">
    <property type="entry name" value="P-loop containing nucleoside triphosphate hydrolases"/>
    <property type="match status" value="1"/>
</dbReference>
<evidence type="ECO:0000256" key="1">
    <source>
        <dbReference type="SAM" id="Coils"/>
    </source>
</evidence>
<evidence type="ECO:0000313" key="4">
    <source>
        <dbReference type="Proteomes" id="UP001385809"/>
    </source>
</evidence>
<dbReference type="InterPro" id="IPR027417">
    <property type="entry name" value="P-loop_NTPase"/>
</dbReference>
<gene>
    <name evidence="3" type="ORF">WCD74_16815</name>
</gene>
<evidence type="ECO:0000313" key="3">
    <source>
        <dbReference type="EMBL" id="MEJ2869441.1"/>
    </source>
</evidence>
<feature type="domain" description="Dynamin N-terminal" evidence="2">
    <location>
        <begin position="44"/>
        <end position="200"/>
    </location>
</feature>
<dbReference type="PANTHER" id="PTHR43681">
    <property type="entry name" value="TRANSMEMBRANE GTPASE FZO"/>
    <property type="match status" value="1"/>
</dbReference>
<keyword evidence="4" id="KW-1185">Reference proteome</keyword>
<dbReference type="InterPro" id="IPR051943">
    <property type="entry name" value="TRAFAC_Dynamin-like_GTPase"/>
</dbReference>
<feature type="coiled-coil region" evidence="1">
    <location>
        <begin position="314"/>
        <end position="341"/>
    </location>
</feature>
<keyword evidence="1" id="KW-0175">Coiled coil</keyword>
<dbReference type="Proteomes" id="UP001385809">
    <property type="component" value="Unassembled WGS sequence"/>
</dbReference>
<dbReference type="InterPro" id="IPR045063">
    <property type="entry name" value="Dynamin_N"/>
</dbReference>
<name>A0ABU8MQB5_9PSEU</name>